<dbReference type="EMBL" id="CAESAG010000005">
    <property type="protein sequence ID" value="CAB4330113.1"/>
    <property type="molecule type" value="Genomic_DNA"/>
</dbReference>
<evidence type="ECO:0000313" key="2">
    <source>
        <dbReference type="EMBL" id="CAB4330113.1"/>
    </source>
</evidence>
<sequence>MGPGGIATIIAAASLFVLALAVAYAVFRISRFIDEAKLSLKVFTDETAPLLSESTKTLELINSPLESFAKITKNVEEVSTKVTDATTGFMDKNGAAVKVAGALLGAAQMSKGRKSKKKTV</sequence>
<dbReference type="AlphaFoldDB" id="A0A6J5YQI4"/>
<proteinExistence type="predicted"/>
<gene>
    <name evidence="2" type="ORF">UFOPK4080_00091</name>
</gene>
<accession>A0A6J5YQI4</accession>
<organism evidence="2">
    <name type="scientific">freshwater metagenome</name>
    <dbReference type="NCBI Taxonomy" id="449393"/>
    <lineage>
        <taxon>unclassified sequences</taxon>
        <taxon>metagenomes</taxon>
        <taxon>ecological metagenomes</taxon>
    </lineage>
</organism>
<feature type="transmembrane region" description="Helical" evidence="1">
    <location>
        <begin position="6"/>
        <end position="27"/>
    </location>
</feature>
<reference evidence="2" key="1">
    <citation type="submission" date="2020-05" db="EMBL/GenBank/DDBJ databases">
        <authorList>
            <person name="Chiriac C."/>
            <person name="Salcher M."/>
            <person name="Ghai R."/>
            <person name="Kavagutti S V."/>
        </authorList>
    </citation>
    <scope>NUCLEOTIDE SEQUENCE</scope>
</reference>
<evidence type="ECO:0000256" key="1">
    <source>
        <dbReference type="SAM" id="Phobius"/>
    </source>
</evidence>
<protein>
    <submittedName>
        <fullName evidence="2">Unannotated protein</fullName>
    </submittedName>
</protein>
<name>A0A6J5YQI4_9ZZZZ</name>
<dbReference type="Pfam" id="PF06103">
    <property type="entry name" value="DUF948"/>
    <property type="match status" value="1"/>
</dbReference>
<keyword evidence="1" id="KW-1133">Transmembrane helix</keyword>
<keyword evidence="1" id="KW-0812">Transmembrane</keyword>
<dbReference type="InterPro" id="IPR009293">
    <property type="entry name" value="UPF0478"/>
</dbReference>
<keyword evidence="1" id="KW-0472">Membrane</keyword>